<dbReference type="Proteomes" id="UP000799118">
    <property type="component" value="Unassembled WGS sequence"/>
</dbReference>
<organism evidence="1 2">
    <name type="scientific">Gymnopus androsaceus JB14</name>
    <dbReference type="NCBI Taxonomy" id="1447944"/>
    <lineage>
        <taxon>Eukaryota</taxon>
        <taxon>Fungi</taxon>
        <taxon>Dikarya</taxon>
        <taxon>Basidiomycota</taxon>
        <taxon>Agaricomycotina</taxon>
        <taxon>Agaricomycetes</taxon>
        <taxon>Agaricomycetidae</taxon>
        <taxon>Agaricales</taxon>
        <taxon>Marasmiineae</taxon>
        <taxon>Omphalotaceae</taxon>
        <taxon>Gymnopus</taxon>
    </lineage>
</organism>
<evidence type="ECO:0000313" key="2">
    <source>
        <dbReference type="Proteomes" id="UP000799118"/>
    </source>
</evidence>
<sequence>PPYPPLSPISFGLLPKLHTLELNQLFPEDAAPWSQIRKLQVQDWYNNVDIDKALTLCSGLESLSFETASTYFPHYPKPVTAPPHRLHQSDTVISFALHGTGNAERGFRDVESLLGTLKFPSLTTLSVQFDYHGQNAHFLQKQWPHLAFISFISPCTSSITSLTLFDIPVRSYELIEILQLSSNLTHLAVQQTLYHGRGTLRVTPMKSRLNMEFIQALICSQPRSLVKQLTNIILHVSSDWFNDSQIFVEVVRSRCYDGCNWIGCLKSVELHLLDVEVTESLLTPLQALQIKGLKLDIRGAKDL</sequence>
<protein>
    <recommendedName>
        <fullName evidence="3">F-box domain-containing protein</fullName>
    </recommendedName>
</protein>
<dbReference type="InterPro" id="IPR032675">
    <property type="entry name" value="LRR_dom_sf"/>
</dbReference>
<dbReference type="SUPFAM" id="SSF52047">
    <property type="entry name" value="RNI-like"/>
    <property type="match status" value="1"/>
</dbReference>
<name>A0A6A4GA16_9AGAR</name>
<evidence type="ECO:0008006" key="3">
    <source>
        <dbReference type="Google" id="ProtNLM"/>
    </source>
</evidence>
<dbReference type="AlphaFoldDB" id="A0A6A4GA16"/>
<dbReference type="OrthoDB" id="2910561at2759"/>
<feature type="non-terminal residue" evidence="1">
    <location>
        <position position="1"/>
    </location>
</feature>
<reference evidence="1" key="1">
    <citation type="journal article" date="2019" name="Environ. Microbiol.">
        <title>Fungal ecological strategies reflected in gene transcription - a case study of two litter decomposers.</title>
        <authorList>
            <person name="Barbi F."/>
            <person name="Kohler A."/>
            <person name="Barry K."/>
            <person name="Baskaran P."/>
            <person name="Daum C."/>
            <person name="Fauchery L."/>
            <person name="Ihrmark K."/>
            <person name="Kuo A."/>
            <person name="LaButti K."/>
            <person name="Lipzen A."/>
            <person name="Morin E."/>
            <person name="Grigoriev I.V."/>
            <person name="Henrissat B."/>
            <person name="Lindahl B."/>
            <person name="Martin F."/>
        </authorList>
    </citation>
    <scope>NUCLEOTIDE SEQUENCE</scope>
    <source>
        <strain evidence="1">JB14</strain>
    </source>
</reference>
<gene>
    <name evidence="1" type="ORF">BT96DRAFT_952277</name>
</gene>
<dbReference type="EMBL" id="ML771791">
    <property type="protein sequence ID" value="KAE9382312.1"/>
    <property type="molecule type" value="Genomic_DNA"/>
</dbReference>
<evidence type="ECO:0000313" key="1">
    <source>
        <dbReference type="EMBL" id="KAE9382312.1"/>
    </source>
</evidence>
<keyword evidence="2" id="KW-1185">Reference proteome</keyword>
<accession>A0A6A4GA16</accession>
<proteinExistence type="predicted"/>
<dbReference type="Gene3D" id="3.80.10.10">
    <property type="entry name" value="Ribonuclease Inhibitor"/>
    <property type="match status" value="1"/>
</dbReference>